<dbReference type="SMART" id="SM00028">
    <property type="entry name" value="TPR"/>
    <property type="match status" value="4"/>
</dbReference>
<dbReference type="PROSITE" id="PS50005">
    <property type="entry name" value="TPR"/>
    <property type="match status" value="1"/>
</dbReference>
<sequence>MRSSLFISVLIAALLFSCKDKPEQEEKVLVKKAPTSKYSCVPAVTDTLWYSQDRKAPLFDGLNAVNFPISTKNKEVQRYFNQGLVLAYGFNHAEAARSFYYATKLDPECAMCYWGYAYVLGPNYNAGMEAGNYERAYDAIQKARKLSANTTKKEKALIEAMAKRYTEEAPEDRTDLDLAYSKAMKKVSDNFPNDPDIYAMYVESLMDMHPWDLYDKEGRPKEWTPEIVNLLEKAIETNPKHPGAHHFYIHAVEASNTPERAYKSAKAFDDDLVPGAGHLVHMPSHVYIRTGDYHKGTLANIRAVEADSNYVTLCHAQGAYPLAYYPHNYHFMAATATLEGNRKYAELGANKVSELVHPDLMKEPGWGTLQHYYVIPLYVMVKLGDWDGILNSGMKTYGLPYPEAVKHYARGMAYLGEKQPEKAKAELKSLQKLGKDESLKEVSVWEINTVDNLVQIASKVLNAEILASENNYQESIALLKEAVAIEDALNYDEPPDWFFSVRHHLGAVQNEAGKYQDAIATYKEDLKKLPKNGWAYTGLRMAYQKLGDKENLAKTEKLLKESWAYSDIKISNSRIK</sequence>
<evidence type="ECO:0000256" key="1">
    <source>
        <dbReference type="PROSITE-ProRule" id="PRU00339"/>
    </source>
</evidence>
<name>A0ABW3NU79_9FLAO</name>
<dbReference type="InterPro" id="IPR019734">
    <property type="entry name" value="TPR_rpt"/>
</dbReference>
<dbReference type="PANTHER" id="PTHR45588">
    <property type="entry name" value="TPR DOMAIN-CONTAINING PROTEIN"/>
    <property type="match status" value="1"/>
</dbReference>
<keyword evidence="3" id="KW-1185">Reference proteome</keyword>
<dbReference type="Proteomes" id="UP001597131">
    <property type="component" value="Unassembled WGS sequence"/>
</dbReference>
<gene>
    <name evidence="2" type="ORF">ACFQ3Q_11930</name>
</gene>
<comment type="caution">
    <text evidence="2">The sequence shown here is derived from an EMBL/GenBank/DDBJ whole genome shotgun (WGS) entry which is preliminary data.</text>
</comment>
<dbReference type="PROSITE" id="PS51257">
    <property type="entry name" value="PROKAR_LIPOPROTEIN"/>
    <property type="match status" value="1"/>
</dbReference>
<dbReference type="SUPFAM" id="SSF48452">
    <property type="entry name" value="TPR-like"/>
    <property type="match status" value="2"/>
</dbReference>
<evidence type="ECO:0000313" key="2">
    <source>
        <dbReference type="EMBL" id="MFD1096464.1"/>
    </source>
</evidence>
<dbReference type="InterPro" id="IPR011990">
    <property type="entry name" value="TPR-like_helical_dom_sf"/>
</dbReference>
<accession>A0ABW3NU79</accession>
<protein>
    <recommendedName>
        <fullName evidence="4">Tetratricopeptide repeat protein</fullName>
    </recommendedName>
</protein>
<feature type="repeat" description="TPR" evidence="1">
    <location>
        <begin position="499"/>
        <end position="532"/>
    </location>
</feature>
<reference evidence="3" key="1">
    <citation type="journal article" date="2019" name="Int. J. Syst. Evol. Microbiol.">
        <title>The Global Catalogue of Microorganisms (GCM) 10K type strain sequencing project: providing services to taxonomists for standard genome sequencing and annotation.</title>
        <authorList>
            <consortium name="The Broad Institute Genomics Platform"/>
            <consortium name="The Broad Institute Genome Sequencing Center for Infectious Disease"/>
            <person name="Wu L."/>
            <person name="Ma J."/>
        </authorList>
    </citation>
    <scope>NUCLEOTIDE SEQUENCE [LARGE SCALE GENOMIC DNA]</scope>
    <source>
        <strain evidence="3">CCUG 64793</strain>
    </source>
</reference>
<evidence type="ECO:0008006" key="4">
    <source>
        <dbReference type="Google" id="ProtNLM"/>
    </source>
</evidence>
<dbReference type="PANTHER" id="PTHR45588:SF1">
    <property type="entry name" value="WW DOMAIN-CONTAINING PROTEIN"/>
    <property type="match status" value="1"/>
</dbReference>
<dbReference type="EMBL" id="JBHTLI010000002">
    <property type="protein sequence ID" value="MFD1096464.1"/>
    <property type="molecule type" value="Genomic_DNA"/>
</dbReference>
<organism evidence="2 3">
    <name type="scientific">Salegentibacter chungangensis</name>
    <dbReference type="NCBI Taxonomy" id="1335724"/>
    <lineage>
        <taxon>Bacteria</taxon>
        <taxon>Pseudomonadati</taxon>
        <taxon>Bacteroidota</taxon>
        <taxon>Flavobacteriia</taxon>
        <taxon>Flavobacteriales</taxon>
        <taxon>Flavobacteriaceae</taxon>
        <taxon>Salegentibacter</taxon>
    </lineage>
</organism>
<keyword evidence="1" id="KW-0802">TPR repeat</keyword>
<dbReference type="RefSeq" id="WP_380746131.1">
    <property type="nucleotide sequence ID" value="NZ_JBHTLI010000002.1"/>
</dbReference>
<proteinExistence type="predicted"/>
<dbReference type="Gene3D" id="1.25.40.10">
    <property type="entry name" value="Tetratricopeptide repeat domain"/>
    <property type="match status" value="2"/>
</dbReference>
<evidence type="ECO:0000313" key="3">
    <source>
        <dbReference type="Proteomes" id="UP001597131"/>
    </source>
</evidence>